<proteinExistence type="predicted"/>
<dbReference type="AlphaFoldDB" id="A0A371GVK7"/>
<comment type="caution">
    <text evidence="1">The sequence shown here is derived from an EMBL/GenBank/DDBJ whole genome shotgun (WGS) entry which is preliminary data.</text>
</comment>
<keyword evidence="2" id="KW-1185">Reference proteome</keyword>
<gene>
    <name evidence="1" type="ORF">CR513_23035</name>
</gene>
<evidence type="ECO:0000313" key="1">
    <source>
        <dbReference type="EMBL" id="RDX94575.1"/>
    </source>
</evidence>
<dbReference type="EMBL" id="QJKJ01004337">
    <property type="protein sequence ID" value="RDX94575.1"/>
    <property type="molecule type" value="Genomic_DNA"/>
</dbReference>
<reference evidence="1" key="1">
    <citation type="submission" date="2018-05" db="EMBL/GenBank/DDBJ databases">
        <title>Draft genome of Mucuna pruriens seed.</title>
        <authorList>
            <person name="Nnadi N.E."/>
            <person name="Vos R."/>
            <person name="Hasami M.H."/>
            <person name="Devisetty U.K."/>
            <person name="Aguiy J.C."/>
        </authorList>
    </citation>
    <scope>NUCLEOTIDE SEQUENCE [LARGE SCALE GENOMIC DNA]</scope>
    <source>
        <strain evidence="1">JCA_2017</strain>
    </source>
</reference>
<sequence>MWCTNLGASSICSWSRLSSLLGKIHTST</sequence>
<protein>
    <submittedName>
        <fullName evidence="1">Uncharacterized protein</fullName>
    </submittedName>
</protein>
<accession>A0A371GVK7</accession>
<dbReference type="Proteomes" id="UP000257109">
    <property type="component" value="Unassembled WGS sequence"/>
</dbReference>
<organism evidence="1 2">
    <name type="scientific">Mucuna pruriens</name>
    <name type="common">Velvet bean</name>
    <name type="synonym">Dolichos pruriens</name>
    <dbReference type="NCBI Taxonomy" id="157652"/>
    <lineage>
        <taxon>Eukaryota</taxon>
        <taxon>Viridiplantae</taxon>
        <taxon>Streptophyta</taxon>
        <taxon>Embryophyta</taxon>
        <taxon>Tracheophyta</taxon>
        <taxon>Spermatophyta</taxon>
        <taxon>Magnoliopsida</taxon>
        <taxon>eudicotyledons</taxon>
        <taxon>Gunneridae</taxon>
        <taxon>Pentapetalae</taxon>
        <taxon>rosids</taxon>
        <taxon>fabids</taxon>
        <taxon>Fabales</taxon>
        <taxon>Fabaceae</taxon>
        <taxon>Papilionoideae</taxon>
        <taxon>50 kb inversion clade</taxon>
        <taxon>NPAAA clade</taxon>
        <taxon>indigoferoid/millettioid clade</taxon>
        <taxon>Phaseoleae</taxon>
        <taxon>Mucuna</taxon>
    </lineage>
</organism>
<evidence type="ECO:0000313" key="2">
    <source>
        <dbReference type="Proteomes" id="UP000257109"/>
    </source>
</evidence>
<name>A0A371GVK7_MUCPR</name>